<evidence type="ECO:0000256" key="6">
    <source>
        <dbReference type="ARBA" id="ARBA00022989"/>
    </source>
</evidence>
<dbReference type="GO" id="GO:0051536">
    <property type="term" value="F:iron-sulfur cluster binding"/>
    <property type="evidence" value="ECO:0007669"/>
    <property type="project" value="UniProtKB-KW"/>
</dbReference>
<evidence type="ECO:0000313" key="14">
    <source>
        <dbReference type="Proteomes" id="UP000018001"/>
    </source>
</evidence>
<accession>V5HR19</accession>
<dbReference type="Proteomes" id="UP000018001">
    <property type="component" value="Unassembled WGS sequence"/>
</dbReference>
<feature type="transmembrane region" description="Helical" evidence="11">
    <location>
        <begin position="536"/>
        <end position="559"/>
    </location>
</feature>
<evidence type="ECO:0000256" key="10">
    <source>
        <dbReference type="SAM" id="MobiDB-lite"/>
    </source>
</evidence>
<evidence type="ECO:0000256" key="3">
    <source>
        <dbReference type="ARBA" id="ARBA00022691"/>
    </source>
</evidence>
<dbReference type="Pfam" id="PF04055">
    <property type="entry name" value="Radical_SAM"/>
    <property type="match status" value="1"/>
</dbReference>
<dbReference type="InterPro" id="IPR007197">
    <property type="entry name" value="rSAM"/>
</dbReference>
<dbReference type="InterPro" id="IPR002794">
    <property type="entry name" value="DUF92_TMEM19"/>
</dbReference>
<comment type="caution">
    <text evidence="13">The sequence shown here is derived from an EMBL/GenBank/DDBJ whole genome shotgun (WGS) entry which is preliminary data.</text>
</comment>
<feature type="region of interest" description="Disordered" evidence="10">
    <location>
        <begin position="651"/>
        <end position="679"/>
    </location>
</feature>
<dbReference type="PANTHER" id="PTHR43075">
    <property type="entry name" value="FORMATE LYASE ACTIVATING ENZYME, PUTATIVE (AFU_ORTHOLOGUE AFUA_2G15630)-RELATED"/>
    <property type="match status" value="1"/>
</dbReference>
<evidence type="ECO:0000256" key="7">
    <source>
        <dbReference type="ARBA" id="ARBA00023004"/>
    </source>
</evidence>
<proteinExistence type="inferred from homology"/>
<keyword evidence="8" id="KW-0411">Iron-sulfur</keyword>
<feature type="transmembrane region" description="Helical" evidence="11">
    <location>
        <begin position="571"/>
        <end position="595"/>
    </location>
</feature>
<dbReference type="OrthoDB" id="1856718at2759"/>
<evidence type="ECO:0000259" key="12">
    <source>
        <dbReference type="Pfam" id="PF04055"/>
    </source>
</evidence>
<dbReference type="HOGENOM" id="CLU_397375_0_0_1"/>
<sequence length="718" mass="77670">MTSLYRAFNTKLPRTINPSSKLRPLVPRRNLGIPPQYLLDEYIPRYQLLTSVEAAKKRSRAYAHLQNCNLCPRKCGVNRYEETGVCLIGAETAKVNVIAPHFGEEPCITGYRGSGSVFFSGCNLRCVFCQNHDIAHQRNGFDLTPEELAEWYLKLQQVGNVHNINLVTPEHVVPQVALSILTARDMGLKLPVIYNTSSFDSLDSIELMDGLVDIYLADFKVWKSSTSKRLLKADNYAETAMESIKAMHNQVGDLCFTSDGIAKKGVLLRHLVMPGKEDEGKEIVRWLAQNVSKDMYIHIMEQYHPDAHVGKKKRAAKQTEGGSKEEVRYADINRAVTDQELGSVKDAAREAGMWRFVEVNEQAMKPYIAIPATLALVYRAWSRKSLTTAGIVAAAITALVHAQHPWSTPFTLLVVFYMGGTTATKVKHDIKSQLTVSSTGSSGGEGARTHIQVLANSIVASILTQLHARQLARNGQDCFSNGTNAADLLMVGVVANYAAVAADTFSSELGILSKSKPRLITSLTLRVVPPGTNGGVTATGLLAGLFGAFTIAITSTALLPFCSEWGNREKGVWIAAVTLWGGLGSLLDSFLGGWLQSSVVDKRTGKVVEGSGGQKVLVHPSSTQPAGAAALPKQDTSLRATEEAANTATLRGAKITGSSVGSQEGTHDPEHESRRVESGFDLLDNNDVNVLMAAIMSIGGMAAASYVWDVPLSAAFAK</sequence>
<reference evidence="14" key="1">
    <citation type="journal article" date="2014" name="Genome Announc.">
        <title>Draft genome sequence of the formaldehyde-resistant fungus Byssochlamys spectabilis No. 5 (anamorph Paecilomyces variotii No. 5) (NBRC109023).</title>
        <authorList>
            <person name="Oka T."/>
            <person name="Ekino K."/>
            <person name="Fukuda K."/>
            <person name="Nomura Y."/>
        </authorList>
    </citation>
    <scope>NUCLEOTIDE SEQUENCE [LARGE SCALE GENOMIC DNA]</scope>
    <source>
        <strain evidence="14">No. 5 / NBRC 109023</strain>
    </source>
</reference>
<keyword evidence="3" id="KW-0949">S-adenosyl-L-methionine</keyword>
<keyword evidence="9 11" id="KW-0472">Membrane</keyword>
<keyword evidence="4 11" id="KW-0812">Transmembrane</keyword>
<dbReference type="InterPro" id="IPR013785">
    <property type="entry name" value="Aldolase_TIM"/>
</dbReference>
<evidence type="ECO:0000256" key="2">
    <source>
        <dbReference type="ARBA" id="ARBA00009012"/>
    </source>
</evidence>
<gene>
    <name evidence="13" type="ORF">PVAR5_0339</name>
</gene>
<dbReference type="PANTHER" id="PTHR43075:SF1">
    <property type="entry name" value="FORMATE LYASE ACTIVATING ENZYME, PUTATIVE (AFU_ORTHOLOGUE AFUA_2G15630)-RELATED"/>
    <property type="match status" value="1"/>
</dbReference>
<evidence type="ECO:0000313" key="13">
    <source>
        <dbReference type="EMBL" id="GAD91765.1"/>
    </source>
</evidence>
<dbReference type="Gene3D" id="3.20.20.70">
    <property type="entry name" value="Aldolase class I"/>
    <property type="match status" value="1"/>
</dbReference>
<dbReference type="InParanoid" id="V5HR19"/>
<evidence type="ECO:0000256" key="11">
    <source>
        <dbReference type="SAM" id="Phobius"/>
    </source>
</evidence>
<evidence type="ECO:0000256" key="1">
    <source>
        <dbReference type="ARBA" id="ARBA00004141"/>
    </source>
</evidence>
<dbReference type="GO" id="GO:0016829">
    <property type="term" value="F:lyase activity"/>
    <property type="evidence" value="ECO:0007669"/>
    <property type="project" value="UniProtKB-KW"/>
</dbReference>
<evidence type="ECO:0000256" key="9">
    <source>
        <dbReference type="ARBA" id="ARBA00023136"/>
    </source>
</evidence>
<keyword evidence="13" id="KW-0456">Lyase</keyword>
<keyword evidence="13" id="KW-0670">Pyruvate</keyword>
<dbReference type="SUPFAM" id="SSF102114">
    <property type="entry name" value="Radical SAM enzymes"/>
    <property type="match status" value="1"/>
</dbReference>
<comment type="similarity">
    <text evidence="2">Belongs to the TMEM19 family.</text>
</comment>
<comment type="subcellular location">
    <subcellularLocation>
        <location evidence="1">Membrane</location>
        <topology evidence="1">Multi-pass membrane protein</topology>
    </subcellularLocation>
</comment>
<evidence type="ECO:0000256" key="8">
    <source>
        <dbReference type="ARBA" id="ARBA00023014"/>
    </source>
</evidence>
<name>V5HR19_BYSSN</name>
<feature type="domain" description="Radical SAM core" evidence="12">
    <location>
        <begin position="117"/>
        <end position="286"/>
    </location>
</feature>
<dbReference type="eggNOG" id="KOG4491">
    <property type="taxonomic scope" value="Eukaryota"/>
</dbReference>
<keyword evidence="5" id="KW-0479">Metal-binding</keyword>
<evidence type="ECO:0000256" key="4">
    <source>
        <dbReference type="ARBA" id="ARBA00022692"/>
    </source>
</evidence>
<keyword evidence="14" id="KW-1185">Reference proteome</keyword>
<organism evidence="13 14">
    <name type="scientific">Byssochlamys spectabilis (strain No. 5 / NBRC 109023)</name>
    <name type="common">Paecilomyces variotii</name>
    <dbReference type="NCBI Taxonomy" id="1356009"/>
    <lineage>
        <taxon>Eukaryota</taxon>
        <taxon>Fungi</taxon>
        <taxon>Dikarya</taxon>
        <taxon>Ascomycota</taxon>
        <taxon>Pezizomycotina</taxon>
        <taxon>Eurotiomycetes</taxon>
        <taxon>Eurotiomycetidae</taxon>
        <taxon>Eurotiales</taxon>
        <taxon>Thermoascaceae</taxon>
        <taxon>Paecilomyces</taxon>
    </lineage>
</organism>
<dbReference type="CDD" id="cd01335">
    <property type="entry name" value="Radical_SAM"/>
    <property type="match status" value="1"/>
</dbReference>
<dbReference type="AlphaFoldDB" id="V5HR19"/>
<dbReference type="SFLD" id="SFLDG01099">
    <property type="entry name" value="Uncharacterised_Radical_SAM_Su"/>
    <property type="match status" value="1"/>
</dbReference>
<dbReference type="SFLD" id="SFLDS00029">
    <property type="entry name" value="Radical_SAM"/>
    <property type="match status" value="1"/>
</dbReference>
<dbReference type="Pfam" id="PF01940">
    <property type="entry name" value="DUF92"/>
    <property type="match status" value="1"/>
</dbReference>
<protein>
    <submittedName>
        <fullName evidence="13">Pyruvate formate lyase activating enzyme</fullName>
    </submittedName>
</protein>
<feature type="compositionally biased region" description="Basic and acidic residues" evidence="10">
    <location>
        <begin position="665"/>
        <end position="678"/>
    </location>
</feature>
<evidence type="ECO:0000256" key="5">
    <source>
        <dbReference type="ARBA" id="ARBA00022723"/>
    </source>
</evidence>
<keyword evidence="7" id="KW-0408">Iron</keyword>
<dbReference type="GO" id="GO:0046872">
    <property type="term" value="F:metal ion binding"/>
    <property type="evidence" value="ECO:0007669"/>
    <property type="project" value="UniProtKB-KW"/>
</dbReference>
<dbReference type="InterPro" id="IPR058240">
    <property type="entry name" value="rSAM_sf"/>
</dbReference>
<feature type="transmembrane region" description="Helical" evidence="11">
    <location>
        <begin position="688"/>
        <end position="708"/>
    </location>
</feature>
<keyword evidence="6 11" id="KW-1133">Transmembrane helix</keyword>
<dbReference type="GO" id="GO:0016020">
    <property type="term" value="C:membrane"/>
    <property type="evidence" value="ECO:0007669"/>
    <property type="project" value="UniProtKB-SubCell"/>
</dbReference>
<dbReference type="EMBL" id="BAUL01000004">
    <property type="protein sequence ID" value="GAD91765.1"/>
    <property type="molecule type" value="Genomic_DNA"/>
</dbReference>
<dbReference type="InterPro" id="IPR040085">
    <property type="entry name" value="MJ0674-like"/>
</dbReference>